<evidence type="ECO:0000313" key="7">
    <source>
        <dbReference type="Proteomes" id="UP001241758"/>
    </source>
</evidence>
<sequence length="277" mass="27831">MSTVAVAALLIASMLAVGTAATVDDFRGLAARRGLVVSAVVINVVLVPGLAVVLVTAAGLRPEVALGVLLAAAAPGGGTGALLTLHARGDLAISAALQVLLAPIGLVAVPLWATVAGHEVIPSGTAGPLLIGGGLLGQVAPLAVGMWLRRSRPETAARAHRIARRVADVLLAGLVLYFVTTGVGRLPQVGWAAVAVIALLVIAALTPVAVAWLGGPAERRAVAMTTGVRNLTLGLFFADAASPTVVLTVLAYGLIMYAVCVPAAFAARGWPARTRES</sequence>
<protein>
    <recommendedName>
        <fullName evidence="8">Bile acid:sodium symporter</fullName>
    </recommendedName>
</protein>
<evidence type="ECO:0000256" key="5">
    <source>
        <dbReference type="SAM" id="Phobius"/>
    </source>
</evidence>
<dbReference type="Pfam" id="PF01758">
    <property type="entry name" value="SBF"/>
    <property type="match status" value="1"/>
</dbReference>
<feature type="transmembrane region" description="Helical" evidence="5">
    <location>
        <begin position="244"/>
        <end position="267"/>
    </location>
</feature>
<keyword evidence="4 5" id="KW-0472">Membrane</keyword>
<evidence type="ECO:0000313" key="6">
    <source>
        <dbReference type="EMBL" id="MDI6098832.1"/>
    </source>
</evidence>
<keyword evidence="3 5" id="KW-1133">Transmembrane helix</keyword>
<feature type="transmembrane region" description="Helical" evidence="5">
    <location>
        <begin position="6"/>
        <end position="23"/>
    </location>
</feature>
<dbReference type="Proteomes" id="UP001241758">
    <property type="component" value="Unassembled WGS sequence"/>
</dbReference>
<accession>A0ABT6WGH8</accession>
<reference evidence="6 7" key="1">
    <citation type="submission" date="2023-05" db="EMBL/GenBank/DDBJ databases">
        <title>Actinoplanes sp. NEAU-A12 genome sequencing.</title>
        <authorList>
            <person name="Wang Z.-S."/>
        </authorList>
    </citation>
    <scope>NUCLEOTIDE SEQUENCE [LARGE SCALE GENOMIC DNA]</scope>
    <source>
        <strain evidence="6 7">NEAU-A12</strain>
    </source>
</reference>
<evidence type="ECO:0000256" key="2">
    <source>
        <dbReference type="ARBA" id="ARBA00022692"/>
    </source>
</evidence>
<dbReference type="EMBL" id="JASCTH010000005">
    <property type="protein sequence ID" value="MDI6098832.1"/>
    <property type="molecule type" value="Genomic_DNA"/>
</dbReference>
<dbReference type="InterPro" id="IPR004710">
    <property type="entry name" value="Bilac:Na_transpt"/>
</dbReference>
<feature type="transmembrane region" description="Helical" evidence="5">
    <location>
        <begin position="169"/>
        <end position="186"/>
    </location>
</feature>
<feature type="transmembrane region" description="Helical" evidence="5">
    <location>
        <begin position="92"/>
        <end position="113"/>
    </location>
</feature>
<feature type="transmembrane region" description="Helical" evidence="5">
    <location>
        <begin position="64"/>
        <end position="85"/>
    </location>
</feature>
<dbReference type="Gene3D" id="1.20.1530.20">
    <property type="match status" value="1"/>
</dbReference>
<gene>
    <name evidence="6" type="ORF">QLQ12_09495</name>
</gene>
<dbReference type="InterPro" id="IPR038770">
    <property type="entry name" value="Na+/solute_symporter_sf"/>
</dbReference>
<feature type="transmembrane region" description="Helical" evidence="5">
    <location>
        <begin position="192"/>
        <end position="214"/>
    </location>
</feature>
<dbReference type="InterPro" id="IPR002657">
    <property type="entry name" value="BilAc:Na_symport/Acr3"/>
</dbReference>
<feature type="transmembrane region" description="Helical" evidence="5">
    <location>
        <begin position="125"/>
        <end position="148"/>
    </location>
</feature>
<proteinExistence type="predicted"/>
<evidence type="ECO:0000256" key="4">
    <source>
        <dbReference type="ARBA" id="ARBA00023136"/>
    </source>
</evidence>
<organism evidence="6 7">
    <name type="scientific">Actinoplanes sandaracinus</name>
    <dbReference type="NCBI Taxonomy" id="3045177"/>
    <lineage>
        <taxon>Bacteria</taxon>
        <taxon>Bacillati</taxon>
        <taxon>Actinomycetota</taxon>
        <taxon>Actinomycetes</taxon>
        <taxon>Micromonosporales</taxon>
        <taxon>Micromonosporaceae</taxon>
        <taxon>Actinoplanes</taxon>
    </lineage>
</organism>
<feature type="transmembrane region" description="Helical" evidence="5">
    <location>
        <begin position="35"/>
        <end position="58"/>
    </location>
</feature>
<dbReference type="PANTHER" id="PTHR10361:SF28">
    <property type="entry name" value="P3 PROTEIN-RELATED"/>
    <property type="match status" value="1"/>
</dbReference>
<keyword evidence="7" id="KW-1185">Reference proteome</keyword>
<comment type="subcellular location">
    <subcellularLocation>
        <location evidence="1">Membrane</location>
        <topology evidence="1">Multi-pass membrane protein</topology>
    </subcellularLocation>
</comment>
<dbReference type="RefSeq" id="WP_282758710.1">
    <property type="nucleotide sequence ID" value="NZ_JASCTH010000005.1"/>
</dbReference>
<evidence type="ECO:0008006" key="8">
    <source>
        <dbReference type="Google" id="ProtNLM"/>
    </source>
</evidence>
<evidence type="ECO:0000256" key="3">
    <source>
        <dbReference type="ARBA" id="ARBA00022989"/>
    </source>
</evidence>
<keyword evidence="2 5" id="KW-0812">Transmembrane</keyword>
<dbReference type="PANTHER" id="PTHR10361">
    <property type="entry name" value="SODIUM-BILE ACID COTRANSPORTER"/>
    <property type="match status" value="1"/>
</dbReference>
<evidence type="ECO:0000256" key="1">
    <source>
        <dbReference type="ARBA" id="ARBA00004141"/>
    </source>
</evidence>
<name>A0ABT6WGH8_9ACTN</name>
<comment type="caution">
    <text evidence="6">The sequence shown here is derived from an EMBL/GenBank/DDBJ whole genome shotgun (WGS) entry which is preliminary data.</text>
</comment>